<feature type="domain" description="Peptidase C1A papain C-terminal" evidence="8">
    <location>
        <begin position="113"/>
        <end position="332"/>
    </location>
</feature>
<evidence type="ECO:0000256" key="7">
    <source>
        <dbReference type="SAM" id="SignalP"/>
    </source>
</evidence>
<comment type="caution">
    <text evidence="10">The sequence shown here is derived from an EMBL/GenBank/DDBJ whole genome shotgun (WGS) entry which is preliminary data.</text>
</comment>
<reference evidence="10 11" key="1">
    <citation type="journal article" date="2018" name="Sci. Rep.">
        <title>Genomic signatures of local adaptation to the degree of environmental predictability in rotifers.</title>
        <authorList>
            <person name="Franch-Gras L."/>
            <person name="Hahn C."/>
            <person name="Garcia-Roger E.M."/>
            <person name="Carmona M.J."/>
            <person name="Serra M."/>
            <person name="Gomez A."/>
        </authorList>
    </citation>
    <scope>NUCLEOTIDE SEQUENCE [LARGE SCALE GENOMIC DNA]</scope>
    <source>
        <strain evidence="10">HYR1</strain>
    </source>
</reference>
<evidence type="ECO:0000256" key="3">
    <source>
        <dbReference type="ARBA" id="ARBA00022801"/>
    </source>
</evidence>
<dbReference type="STRING" id="10195.A0A3M7T436"/>
<dbReference type="SMART" id="SM00645">
    <property type="entry name" value="Pept_C1"/>
    <property type="match status" value="1"/>
</dbReference>
<dbReference type="GO" id="GO:0008234">
    <property type="term" value="F:cysteine-type peptidase activity"/>
    <property type="evidence" value="ECO:0007669"/>
    <property type="project" value="UniProtKB-KW"/>
</dbReference>
<dbReference type="EMBL" id="REGN01000321">
    <property type="protein sequence ID" value="RNA42782.1"/>
    <property type="molecule type" value="Genomic_DNA"/>
</dbReference>
<dbReference type="PROSITE" id="PS00639">
    <property type="entry name" value="THIOL_PROTEASE_HIS"/>
    <property type="match status" value="1"/>
</dbReference>
<keyword evidence="6" id="KW-1015">Disulfide bond</keyword>
<dbReference type="PANTHER" id="PTHR12411">
    <property type="entry name" value="CYSTEINE PROTEASE FAMILY C1-RELATED"/>
    <property type="match status" value="1"/>
</dbReference>
<dbReference type="GO" id="GO:0006508">
    <property type="term" value="P:proteolysis"/>
    <property type="evidence" value="ECO:0007669"/>
    <property type="project" value="UniProtKB-KW"/>
</dbReference>
<feature type="signal peptide" evidence="7">
    <location>
        <begin position="1"/>
        <end position="17"/>
    </location>
</feature>
<dbReference type="InterPro" id="IPR013128">
    <property type="entry name" value="Peptidase_C1A"/>
</dbReference>
<feature type="chain" id="PRO_5018655459" evidence="7">
    <location>
        <begin position="18"/>
        <end position="333"/>
    </location>
</feature>
<dbReference type="PROSITE" id="PS00139">
    <property type="entry name" value="THIOL_PROTEASE_CYS"/>
    <property type="match status" value="1"/>
</dbReference>
<comment type="similarity">
    <text evidence="1">Belongs to the peptidase C1 family.</text>
</comment>
<keyword evidence="7" id="KW-0732">Signal</keyword>
<dbReference type="SUPFAM" id="SSF54001">
    <property type="entry name" value="Cysteine proteinases"/>
    <property type="match status" value="1"/>
</dbReference>
<dbReference type="InterPro" id="IPR000668">
    <property type="entry name" value="Peptidase_C1A_C"/>
</dbReference>
<dbReference type="OrthoDB" id="10253408at2759"/>
<keyword evidence="5" id="KW-0865">Zymogen</keyword>
<protein>
    <submittedName>
        <fullName evidence="10">Cathepsin L1-like</fullName>
    </submittedName>
</protein>
<evidence type="ECO:0000313" key="11">
    <source>
        <dbReference type="Proteomes" id="UP000276133"/>
    </source>
</evidence>
<name>A0A3M7T436_BRAPC</name>
<dbReference type="CDD" id="cd02248">
    <property type="entry name" value="Peptidase_C1A"/>
    <property type="match status" value="1"/>
</dbReference>
<dbReference type="InterPro" id="IPR025660">
    <property type="entry name" value="Pept_his_AS"/>
</dbReference>
<feature type="domain" description="Cathepsin propeptide inhibitor" evidence="9">
    <location>
        <begin position="31"/>
        <end position="87"/>
    </location>
</feature>
<dbReference type="InterPro" id="IPR000169">
    <property type="entry name" value="Pept_cys_AS"/>
</dbReference>
<keyword evidence="4" id="KW-0788">Thiol protease</keyword>
<dbReference type="SMART" id="SM00848">
    <property type="entry name" value="Inhibitor_I29"/>
    <property type="match status" value="1"/>
</dbReference>
<evidence type="ECO:0000259" key="9">
    <source>
        <dbReference type="SMART" id="SM00848"/>
    </source>
</evidence>
<dbReference type="FunFam" id="3.90.70.10:FF:000006">
    <property type="entry name" value="Cathepsin S"/>
    <property type="match status" value="1"/>
</dbReference>
<evidence type="ECO:0000259" key="8">
    <source>
        <dbReference type="SMART" id="SM00645"/>
    </source>
</evidence>
<evidence type="ECO:0000256" key="4">
    <source>
        <dbReference type="ARBA" id="ARBA00022807"/>
    </source>
</evidence>
<keyword evidence="3" id="KW-0378">Hydrolase</keyword>
<evidence type="ECO:0000256" key="6">
    <source>
        <dbReference type="ARBA" id="ARBA00023157"/>
    </source>
</evidence>
<evidence type="ECO:0000313" key="10">
    <source>
        <dbReference type="EMBL" id="RNA42782.1"/>
    </source>
</evidence>
<dbReference type="Pfam" id="PF08246">
    <property type="entry name" value="Inhibitor_I29"/>
    <property type="match status" value="1"/>
</dbReference>
<dbReference type="InterPro" id="IPR039417">
    <property type="entry name" value="Peptidase_C1A_papain-like"/>
</dbReference>
<dbReference type="Proteomes" id="UP000276133">
    <property type="component" value="Unassembled WGS sequence"/>
</dbReference>
<dbReference type="Pfam" id="PF00112">
    <property type="entry name" value="Peptidase_C1"/>
    <property type="match status" value="1"/>
</dbReference>
<sequence>MFFLISLLLFCIMTINGLTLPKKDESLEEEWRKFKQDYNKDYENEAIESYRRSVWESNLAYIENFNSNWPLFTLKMNKFGDLTNREYRDIYLGFKPRQNLNKNFDISICTSQIPESIDWRERGYVTPVKDQGQCGSCWAFSAVASLEGQNFNKTGNMVRLSEQNLVDCSKNDRNSGCNGGTMNAAFIYIRDNNGINTEESYPYEGIDGECRFRPENVGATLTRYEDVASDNECALTKAIANVGPISVAIDASLTTFQFYSSGVYYDPFCTRLNLNHGVTAVGYGVSTNSSLNEEYYIVKNSWGEDWGDNGYILMSRNRLNNCGIASEASYPII</sequence>
<dbReference type="Gene3D" id="3.90.70.10">
    <property type="entry name" value="Cysteine proteinases"/>
    <property type="match status" value="1"/>
</dbReference>
<dbReference type="AlphaFoldDB" id="A0A3M7T436"/>
<keyword evidence="11" id="KW-1185">Reference proteome</keyword>
<evidence type="ECO:0000256" key="2">
    <source>
        <dbReference type="ARBA" id="ARBA00022670"/>
    </source>
</evidence>
<keyword evidence="2" id="KW-0645">Protease</keyword>
<evidence type="ECO:0000256" key="1">
    <source>
        <dbReference type="ARBA" id="ARBA00008455"/>
    </source>
</evidence>
<organism evidence="10 11">
    <name type="scientific">Brachionus plicatilis</name>
    <name type="common">Marine rotifer</name>
    <name type="synonym">Brachionus muelleri</name>
    <dbReference type="NCBI Taxonomy" id="10195"/>
    <lineage>
        <taxon>Eukaryota</taxon>
        <taxon>Metazoa</taxon>
        <taxon>Spiralia</taxon>
        <taxon>Gnathifera</taxon>
        <taxon>Rotifera</taxon>
        <taxon>Eurotatoria</taxon>
        <taxon>Monogononta</taxon>
        <taxon>Pseudotrocha</taxon>
        <taxon>Ploima</taxon>
        <taxon>Brachionidae</taxon>
        <taxon>Brachionus</taxon>
    </lineage>
</organism>
<gene>
    <name evidence="10" type="ORF">BpHYR1_040952</name>
</gene>
<proteinExistence type="inferred from homology"/>
<accession>A0A3M7T436</accession>
<evidence type="ECO:0000256" key="5">
    <source>
        <dbReference type="ARBA" id="ARBA00023145"/>
    </source>
</evidence>
<dbReference type="InterPro" id="IPR038765">
    <property type="entry name" value="Papain-like_cys_pep_sf"/>
</dbReference>
<dbReference type="PRINTS" id="PR00705">
    <property type="entry name" value="PAPAIN"/>
</dbReference>
<dbReference type="InterPro" id="IPR013201">
    <property type="entry name" value="Prot_inhib_I29"/>
</dbReference>